<dbReference type="EMBL" id="JAEEGC010000026">
    <property type="protein sequence ID" value="MBV7272578.1"/>
    <property type="molecule type" value="Genomic_DNA"/>
</dbReference>
<dbReference type="InterPro" id="IPR012255">
    <property type="entry name" value="ETF_b"/>
</dbReference>
<sequence length="266" mass="28995">MNIVVLLKQVPDMDKVKFDSEKGVVDRKSAGTEINPFDLNALEAAVQISENTEAKVTVISMGPPAAEEALREGIARGAHEGILLSDRNFGGADTKATSKTLAAAIKKIGDYDLVIAGEKTVDGDTGQVGPEMAEFLNIPHLSYVSNIKDINKEHMVAKCDIWSGSYLKDAKLPALITVTKDINDPRLPSFKSKMNAKKAEIKVWGMEDLKEHLAIEDTGFKGSPTKVKKIEVPPSVKREGKVWRDDLAGAFDEIVNVLKDKKVLEV</sequence>
<accession>A0A949TX76</accession>
<evidence type="ECO:0000313" key="4">
    <source>
        <dbReference type="Proteomes" id="UP000694308"/>
    </source>
</evidence>
<dbReference type="CDD" id="cd01714">
    <property type="entry name" value="ETF_beta"/>
    <property type="match status" value="1"/>
</dbReference>
<evidence type="ECO:0000259" key="2">
    <source>
        <dbReference type="SMART" id="SM00893"/>
    </source>
</evidence>
<dbReference type="GO" id="GO:0009055">
    <property type="term" value="F:electron transfer activity"/>
    <property type="evidence" value="ECO:0007669"/>
    <property type="project" value="InterPro"/>
</dbReference>
<dbReference type="PIRSF" id="PIRSF000090">
    <property type="entry name" value="Beta-ETF"/>
    <property type="match status" value="1"/>
</dbReference>
<protein>
    <recommendedName>
        <fullName evidence="1">Electron transfer flavoprotein small subunit</fullName>
    </recommendedName>
</protein>
<dbReference type="RefSeq" id="WP_218319612.1">
    <property type="nucleotide sequence ID" value="NZ_JAEEGC010000026.1"/>
</dbReference>
<gene>
    <name evidence="3" type="ORF">I6U48_06555</name>
</gene>
<dbReference type="PANTHER" id="PTHR21294:SF17">
    <property type="entry name" value="PROTEIN FIXA"/>
    <property type="match status" value="1"/>
</dbReference>
<dbReference type="Pfam" id="PF01012">
    <property type="entry name" value="ETF"/>
    <property type="match status" value="1"/>
</dbReference>
<dbReference type="Proteomes" id="UP000694308">
    <property type="component" value="Unassembled WGS sequence"/>
</dbReference>
<keyword evidence="4" id="KW-1185">Reference proteome</keyword>
<evidence type="ECO:0000256" key="1">
    <source>
        <dbReference type="ARBA" id="ARBA00042002"/>
    </source>
</evidence>
<dbReference type="SMART" id="SM00893">
    <property type="entry name" value="ETF"/>
    <property type="match status" value="1"/>
</dbReference>
<reference evidence="3" key="1">
    <citation type="submission" date="2020-12" db="EMBL/GenBank/DDBJ databases">
        <title>Clostridium thailandense sp. nov., a novel acetogenic bacterium isolated from peat land soil in Thailand.</title>
        <authorList>
            <person name="Chaikitkaew S."/>
            <person name="Birkeland N.K."/>
        </authorList>
    </citation>
    <scope>NUCLEOTIDE SEQUENCE</scope>
    <source>
        <strain evidence="3">PL3</strain>
    </source>
</reference>
<name>A0A949TX76_9CLOT</name>
<dbReference type="InterPro" id="IPR014730">
    <property type="entry name" value="ETF_a/b_N"/>
</dbReference>
<organism evidence="3 4">
    <name type="scientific">Clostridium thailandense</name>
    <dbReference type="NCBI Taxonomy" id="2794346"/>
    <lineage>
        <taxon>Bacteria</taxon>
        <taxon>Bacillati</taxon>
        <taxon>Bacillota</taxon>
        <taxon>Clostridia</taxon>
        <taxon>Eubacteriales</taxon>
        <taxon>Clostridiaceae</taxon>
        <taxon>Clostridium</taxon>
    </lineage>
</organism>
<proteinExistence type="predicted"/>
<dbReference type="PANTHER" id="PTHR21294">
    <property type="entry name" value="ELECTRON TRANSFER FLAVOPROTEIN BETA-SUBUNIT"/>
    <property type="match status" value="1"/>
</dbReference>
<evidence type="ECO:0000313" key="3">
    <source>
        <dbReference type="EMBL" id="MBV7272578.1"/>
    </source>
</evidence>
<comment type="caution">
    <text evidence="3">The sequence shown here is derived from an EMBL/GenBank/DDBJ whole genome shotgun (WGS) entry which is preliminary data.</text>
</comment>
<feature type="domain" description="Electron transfer flavoprotein alpha/beta-subunit N-terminal" evidence="2">
    <location>
        <begin position="22"/>
        <end position="213"/>
    </location>
</feature>
<dbReference type="AlphaFoldDB" id="A0A949TX76"/>
<dbReference type="InterPro" id="IPR033948">
    <property type="entry name" value="ETF_beta_N"/>
</dbReference>